<dbReference type="EMBL" id="BMOU01000005">
    <property type="protein sequence ID" value="GGN98743.1"/>
    <property type="molecule type" value="Genomic_DNA"/>
</dbReference>
<evidence type="ECO:0000313" key="2">
    <source>
        <dbReference type="Proteomes" id="UP000605784"/>
    </source>
</evidence>
<dbReference type="PANTHER" id="PTHR42754">
    <property type="entry name" value="ENDOGLUCANASE"/>
    <property type="match status" value="1"/>
</dbReference>
<accession>A0A830GNY7</accession>
<reference evidence="1" key="1">
    <citation type="journal article" date="2014" name="Int. J. Syst. Evol. Microbiol.">
        <title>Complete genome sequence of Corynebacterium casei LMG S-19264T (=DSM 44701T), isolated from a smear-ripened cheese.</title>
        <authorList>
            <consortium name="US DOE Joint Genome Institute (JGI-PGF)"/>
            <person name="Walter F."/>
            <person name="Albersmeier A."/>
            <person name="Kalinowski J."/>
            <person name="Ruckert C."/>
        </authorList>
    </citation>
    <scope>NUCLEOTIDE SEQUENCE</scope>
    <source>
        <strain evidence="1">JCM 17820</strain>
    </source>
</reference>
<keyword evidence="2" id="KW-1185">Reference proteome</keyword>
<proteinExistence type="predicted"/>
<protein>
    <submittedName>
        <fullName evidence="1">Uncharacterized protein</fullName>
    </submittedName>
</protein>
<comment type="caution">
    <text evidence="1">The sequence shown here is derived from an EMBL/GenBank/DDBJ whole genome shotgun (WGS) entry which is preliminary data.</text>
</comment>
<gene>
    <name evidence="1" type="ORF">GCM10009030_29510</name>
</gene>
<dbReference type="SUPFAM" id="SSF69304">
    <property type="entry name" value="Tricorn protease N-terminal domain"/>
    <property type="match status" value="1"/>
</dbReference>
<dbReference type="AlphaFoldDB" id="A0A830GNY7"/>
<dbReference type="Proteomes" id="UP000605784">
    <property type="component" value="Unassembled WGS sequence"/>
</dbReference>
<dbReference type="PANTHER" id="PTHR42754:SF1">
    <property type="entry name" value="LIPOPROTEIN"/>
    <property type="match status" value="1"/>
</dbReference>
<reference evidence="1" key="2">
    <citation type="submission" date="2020-09" db="EMBL/GenBank/DDBJ databases">
        <authorList>
            <person name="Sun Q."/>
            <person name="Ohkuma M."/>
        </authorList>
    </citation>
    <scope>NUCLEOTIDE SEQUENCE</scope>
    <source>
        <strain evidence="1">JCM 17820</strain>
    </source>
</reference>
<organism evidence="1 2">
    <name type="scientific">Haloarcula pellucida</name>
    <dbReference type="NCBI Taxonomy" id="1427151"/>
    <lineage>
        <taxon>Archaea</taxon>
        <taxon>Methanobacteriati</taxon>
        <taxon>Methanobacteriota</taxon>
        <taxon>Stenosarchaea group</taxon>
        <taxon>Halobacteria</taxon>
        <taxon>Halobacteriales</taxon>
        <taxon>Haloarculaceae</taxon>
        <taxon>Haloarcula</taxon>
    </lineage>
</organism>
<name>A0A830GNY7_9EURY</name>
<sequence length="305" mass="33429">MTDGGILCAGSLDEALWLVAFDTDLDVEWSRIFSDWVAGRGGVTVNVASDGGYLFGGIPQADTSDVGVVKTDSRGELEWKRGFDAPTQGAHNVWFLELADGNHLCAWTIQHPEGAETYIRAFEGSGGPVQWKKDYESLSTKSVRRTHDGSWFLYGSEIRGGYVMQQFGPDGAKEWRVNPETFSRALPTPAGYVLWGTRKNEVRVRALDHNRQEQWTRTYEEPGIELDVLEPNGSSGYLLASEGDEGIWITAIGPDGGVQSSTKYGIAPDREIEPVGLASEDGHYVAIGEYGDRDDGWVMSVVNAT</sequence>
<evidence type="ECO:0000313" key="1">
    <source>
        <dbReference type="EMBL" id="GGN98743.1"/>
    </source>
</evidence>